<evidence type="ECO:0000313" key="3">
    <source>
        <dbReference type="EMBL" id="KAH6756071.1"/>
    </source>
</evidence>
<dbReference type="Pfam" id="PF12776">
    <property type="entry name" value="Myb_DNA-bind_3"/>
    <property type="match status" value="2"/>
</dbReference>
<name>A0AAD4INT8_PERFH</name>
<feature type="domain" description="Myb/SANT-like" evidence="2">
    <location>
        <begin position="275"/>
        <end position="369"/>
    </location>
</feature>
<proteinExistence type="predicted"/>
<evidence type="ECO:0000259" key="2">
    <source>
        <dbReference type="Pfam" id="PF12776"/>
    </source>
</evidence>
<organism evidence="3 4">
    <name type="scientific">Perilla frutescens var. hirtella</name>
    <name type="common">Perilla citriodora</name>
    <name type="synonym">Perilla setoyensis</name>
    <dbReference type="NCBI Taxonomy" id="608512"/>
    <lineage>
        <taxon>Eukaryota</taxon>
        <taxon>Viridiplantae</taxon>
        <taxon>Streptophyta</taxon>
        <taxon>Embryophyta</taxon>
        <taxon>Tracheophyta</taxon>
        <taxon>Spermatophyta</taxon>
        <taxon>Magnoliopsida</taxon>
        <taxon>eudicotyledons</taxon>
        <taxon>Gunneridae</taxon>
        <taxon>Pentapetalae</taxon>
        <taxon>asterids</taxon>
        <taxon>lamiids</taxon>
        <taxon>Lamiales</taxon>
        <taxon>Lamiaceae</taxon>
        <taxon>Nepetoideae</taxon>
        <taxon>Elsholtzieae</taxon>
        <taxon>Perilla</taxon>
    </lineage>
</organism>
<gene>
    <name evidence="3" type="ORF">C2S53_004990</name>
</gene>
<feature type="region of interest" description="Disordered" evidence="1">
    <location>
        <begin position="415"/>
        <end position="481"/>
    </location>
</feature>
<keyword evidence="4" id="KW-1185">Reference proteome</keyword>
<evidence type="ECO:0000256" key="1">
    <source>
        <dbReference type="SAM" id="MobiDB-lite"/>
    </source>
</evidence>
<accession>A0AAD4INT8</accession>
<sequence length="543" mass="61799">MSLSCCVCTRKYGVQSRSCRDKIIVIMACCEMGLGVRSSSCRLRTVWTPEMDRYFIDLMLEQVGEEMRGDDNLFSKRAWKHMTAMFNAKFSSKYEKDVLKNRHKMLRNLYRALSSLLEQKGFRWDESGQMVAADNRVWDNYIQAHPHARPYRLKTVPYYPDLVKIYGTVGESAISRPDANCNESMWKPDVDALLGGEIVVGTNVDDEILCSDVSDFSLSLDENVTELGCASSQMATESLHDIMIDEDYGISVAKETADKTYTDMGLTVGARSRTYWQPPMDHYFIQLMLDQVSRGNHIDGLLRKQAWREMILSFNAKFGLNYAVGVLKNRYKTLRRQHSFIKNLLEADGFTWDDARRMVTADDRVWQNYIKAHTGARQYMTRPVPHYEDLCSIFRELNGDERPAMKILTAYQSPAASASDQGSSDSGLNMSATHQSSKRQPDLPPIAGSSKKPRRENEGGVHTVREMATGVSSLADKRKENEDVNTVPVELVVAAIQALPEMDEELVLDACDFLEDSKKAKTFLALDVKLRKKWLVRKLRYSQ</sequence>
<feature type="compositionally biased region" description="Basic and acidic residues" evidence="1">
    <location>
        <begin position="455"/>
        <end position="465"/>
    </location>
</feature>
<feature type="compositionally biased region" description="Low complexity" evidence="1">
    <location>
        <begin position="415"/>
        <end position="427"/>
    </location>
</feature>
<comment type="caution">
    <text evidence="3">The sequence shown here is derived from an EMBL/GenBank/DDBJ whole genome shotgun (WGS) entry which is preliminary data.</text>
</comment>
<evidence type="ECO:0000313" key="4">
    <source>
        <dbReference type="Proteomes" id="UP001190926"/>
    </source>
</evidence>
<dbReference type="PANTHER" id="PTHR46929:SF33">
    <property type="entry name" value="L10-INTERACTING MYB DOMAIN-CONTAINING PROTEIN-LIKE ISOFORM X1"/>
    <property type="match status" value="1"/>
</dbReference>
<dbReference type="AlphaFoldDB" id="A0AAD4INT8"/>
<protein>
    <recommendedName>
        <fullName evidence="2">Myb/SANT-like domain-containing protein</fullName>
    </recommendedName>
</protein>
<dbReference type="PANTHER" id="PTHR46929">
    <property type="entry name" value="EXPRESSED PROTEIN"/>
    <property type="match status" value="1"/>
</dbReference>
<feature type="domain" description="Myb/SANT-like" evidence="2">
    <location>
        <begin position="47"/>
        <end position="141"/>
    </location>
</feature>
<dbReference type="Proteomes" id="UP001190926">
    <property type="component" value="Unassembled WGS sequence"/>
</dbReference>
<dbReference type="InterPro" id="IPR024752">
    <property type="entry name" value="Myb/SANT-like_dom"/>
</dbReference>
<dbReference type="EMBL" id="SDAM02029569">
    <property type="protein sequence ID" value="KAH6756071.1"/>
    <property type="molecule type" value="Genomic_DNA"/>
</dbReference>
<reference evidence="3 4" key="1">
    <citation type="journal article" date="2021" name="Nat. Commun.">
        <title>Incipient diploidization of the medicinal plant Perilla within 10,000 years.</title>
        <authorList>
            <person name="Zhang Y."/>
            <person name="Shen Q."/>
            <person name="Leng L."/>
            <person name="Zhang D."/>
            <person name="Chen S."/>
            <person name="Shi Y."/>
            <person name="Ning Z."/>
            <person name="Chen S."/>
        </authorList>
    </citation>
    <scope>NUCLEOTIDE SEQUENCE [LARGE SCALE GENOMIC DNA]</scope>
    <source>
        <strain evidence="4">cv. PC099</strain>
    </source>
</reference>